<dbReference type="SUPFAM" id="SSF101898">
    <property type="entry name" value="NHL repeat"/>
    <property type="match status" value="1"/>
</dbReference>
<protein>
    <submittedName>
        <fullName evidence="3">NHL repeat containing protein</fullName>
    </submittedName>
</protein>
<dbReference type="Pfam" id="PF01436">
    <property type="entry name" value="NHL"/>
    <property type="match status" value="1"/>
</dbReference>
<dbReference type="KEGG" id="gbn:GEOBRER4_30470"/>
<dbReference type="PANTHER" id="PTHR24104">
    <property type="entry name" value="E3 UBIQUITIN-PROTEIN LIGASE NHLRC1-RELATED"/>
    <property type="match status" value="1"/>
</dbReference>
<dbReference type="InterPro" id="IPR001258">
    <property type="entry name" value="NHL_repeat"/>
</dbReference>
<feature type="repeat" description="NHL" evidence="2">
    <location>
        <begin position="258"/>
        <end position="301"/>
    </location>
</feature>
<dbReference type="PROSITE" id="PS51125">
    <property type="entry name" value="NHL"/>
    <property type="match status" value="1"/>
</dbReference>
<keyword evidence="1" id="KW-0677">Repeat</keyword>
<evidence type="ECO:0000313" key="3">
    <source>
        <dbReference type="EMBL" id="BCG48297.1"/>
    </source>
</evidence>
<name>A0A6S6M1Q8_9BACT</name>
<evidence type="ECO:0000256" key="2">
    <source>
        <dbReference type="PROSITE-ProRule" id="PRU00504"/>
    </source>
</evidence>
<dbReference type="AlphaFoldDB" id="A0A6S6M1Q8"/>
<proteinExistence type="predicted"/>
<gene>
    <name evidence="3" type="ORF">GEOBRER4_n3183</name>
</gene>
<keyword evidence="4" id="KW-1185">Reference proteome</keyword>
<dbReference type="GO" id="GO:0008270">
    <property type="term" value="F:zinc ion binding"/>
    <property type="evidence" value="ECO:0007669"/>
    <property type="project" value="UniProtKB-KW"/>
</dbReference>
<evidence type="ECO:0000313" key="4">
    <source>
        <dbReference type="Proteomes" id="UP000515472"/>
    </source>
</evidence>
<dbReference type="Proteomes" id="UP000515472">
    <property type="component" value="Chromosome"/>
</dbReference>
<dbReference type="InterPro" id="IPR050952">
    <property type="entry name" value="TRIM-NHL_E3_ligases"/>
</dbReference>
<evidence type="ECO:0000256" key="1">
    <source>
        <dbReference type="ARBA" id="ARBA00022737"/>
    </source>
</evidence>
<reference evidence="3 4" key="1">
    <citation type="submission" date="2020-06" db="EMBL/GenBank/DDBJ databases">
        <title>Interaction of electrochemicaly active bacteria, Geobacter bremensis R4 on different carbon anode.</title>
        <authorList>
            <person name="Meng L."/>
            <person name="Yoshida N."/>
        </authorList>
    </citation>
    <scope>NUCLEOTIDE SEQUENCE [LARGE SCALE GENOMIC DNA]</scope>
    <source>
        <strain evidence="3 4">R4</strain>
    </source>
</reference>
<sequence length="302" mass="32624">MRALIYANLLLLVLLVPVQSFAAGSLKLRFLTTISADDKEGLIKSPEGIACNDQSEVVVADTGNGRLLRYTFQDRTLKGGQEIKLPQVQVPVKVQFGAKNDIFVLDGKQQKLAHLNPDGSFAGFVTPYGVTNPDKYVIKSFKVDGANSVYLLDIGGERVLHVAMDGKLLGQIPFPAGFGFITDLAVTPGADVILLDSVGSRLYVAKKDATQFTPLTKDLHEYLNFAGFVTTASRGGELYLLDQDGGAVVTIGPDGSFQGRQLGLGWKAGQLYYPTQICFDKNGNVFIADRGNSRVQVFESAK</sequence>
<dbReference type="RefSeq" id="WP_185243061.1">
    <property type="nucleotide sequence ID" value="NZ_AP023213.1"/>
</dbReference>
<dbReference type="EMBL" id="AP023213">
    <property type="protein sequence ID" value="BCG48297.1"/>
    <property type="molecule type" value="Genomic_DNA"/>
</dbReference>
<dbReference type="PANTHER" id="PTHR24104:SF25">
    <property type="entry name" value="PROTEIN LIN-41"/>
    <property type="match status" value="1"/>
</dbReference>
<dbReference type="Gene3D" id="2.120.10.30">
    <property type="entry name" value="TolB, C-terminal domain"/>
    <property type="match status" value="2"/>
</dbReference>
<organism evidence="3 4">
    <name type="scientific">Citrifermentans bremense</name>
    <dbReference type="NCBI Taxonomy" id="60035"/>
    <lineage>
        <taxon>Bacteria</taxon>
        <taxon>Pseudomonadati</taxon>
        <taxon>Thermodesulfobacteriota</taxon>
        <taxon>Desulfuromonadia</taxon>
        <taxon>Geobacterales</taxon>
        <taxon>Geobacteraceae</taxon>
        <taxon>Citrifermentans</taxon>
    </lineage>
</organism>
<accession>A0A6S6M1Q8</accession>
<dbReference type="InterPro" id="IPR011042">
    <property type="entry name" value="6-blade_b-propeller_TolB-like"/>
</dbReference>